<feature type="transmembrane region" description="Helical" evidence="8">
    <location>
        <begin position="288"/>
        <end position="308"/>
    </location>
</feature>
<feature type="transmembrane region" description="Helical" evidence="8">
    <location>
        <begin position="329"/>
        <end position="347"/>
    </location>
</feature>
<evidence type="ECO:0000256" key="6">
    <source>
        <dbReference type="ARBA" id="ARBA00022989"/>
    </source>
</evidence>
<feature type="transmembrane region" description="Helical" evidence="8">
    <location>
        <begin position="367"/>
        <end position="388"/>
    </location>
</feature>
<dbReference type="PANTHER" id="PTHR47019:SF1">
    <property type="entry name" value="LIPID II FLIPPASE MURJ"/>
    <property type="match status" value="1"/>
</dbReference>
<dbReference type="Pfam" id="PF03023">
    <property type="entry name" value="MurJ"/>
    <property type="match status" value="1"/>
</dbReference>
<reference evidence="9" key="1">
    <citation type="submission" date="2020-05" db="EMBL/GenBank/DDBJ databases">
        <authorList>
            <person name="Chiriac C."/>
            <person name="Salcher M."/>
            <person name="Ghai R."/>
            <person name="Kavagutti S V."/>
        </authorList>
    </citation>
    <scope>NUCLEOTIDE SEQUENCE</scope>
</reference>
<feature type="transmembrane region" description="Helical" evidence="8">
    <location>
        <begin position="87"/>
        <end position="112"/>
    </location>
</feature>
<evidence type="ECO:0000256" key="8">
    <source>
        <dbReference type="SAM" id="Phobius"/>
    </source>
</evidence>
<evidence type="ECO:0000256" key="4">
    <source>
        <dbReference type="ARBA" id="ARBA00022960"/>
    </source>
</evidence>
<organism evidence="9">
    <name type="scientific">freshwater metagenome</name>
    <dbReference type="NCBI Taxonomy" id="449393"/>
    <lineage>
        <taxon>unclassified sequences</taxon>
        <taxon>metagenomes</taxon>
        <taxon>ecological metagenomes</taxon>
    </lineage>
</organism>
<dbReference type="InterPro" id="IPR004268">
    <property type="entry name" value="MurJ"/>
</dbReference>
<evidence type="ECO:0000256" key="7">
    <source>
        <dbReference type="ARBA" id="ARBA00023136"/>
    </source>
</evidence>
<feature type="transmembrane region" description="Helical" evidence="8">
    <location>
        <begin position="400"/>
        <end position="420"/>
    </location>
</feature>
<dbReference type="AlphaFoldDB" id="A0A6J6NAW2"/>
<feature type="transmembrane region" description="Helical" evidence="8">
    <location>
        <begin position="20"/>
        <end position="38"/>
    </location>
</feature>
<sequence length="545" mass="58007">MSEVMRSSAVMAVGTTLSRLTGLVRNLLLVIALGTAILGDTYQVANTIPTIIYILVAGGALNAVFVPQLVRAMKDNSDGGSAFTSKLVTATIVILGGATLVAILCAPLIIRLYASKFSDPGFIDELNLTVTFARYCLPQILFLGLFTILGQIANARGSFGPMMWAPIANNLVVITVLGIFIAIAPSVNANSLTGGEQALLGIGTSFGALVQALLLLPVIARSGVRLRPNFHWRELRKSAGLATWTLIFVLLNQLGFMVIVNLSTAVSVRAAQAGITDGLGFTPYQNAYLIFMLPHSIIAVSFVTALLPRISRSAASGEKESVKKDLAQHLGIVGAFTIPAGMAFLFLGQPIAHLLYLGADSSSAQQIGSVLAGFSLGIIPFSASYLLLRGFYAYEDTRTPAFITLIMNLVMCVCAFLAYHLLPLRWITVGIAVAFGIGYVASTFVASRILRKRVGVLDGALSTYAKLFLLALIAFLPSLAIHRMISIANESFAAVLELLLSGGVALALYLWIGGLMKIDALMQVRQPLSTGWQRLTGARRRGGNQ</sequence>
<feature type="transmembrane region" description="Helical" evidence="8">
    <location>
        <begin position="44"/>
        <end position="66"/>
    </location>
</feature>
<proteinExistence type="predicted"/>
<gene>
    <name evidence="9" type="ORF">UFOPK2342_01240</name>
</gene>
<dbReference type="GO" id="GO:0015648">
    <property type="term" value="F:lipid-linked peptidoglycan transporter activity"/>
    <property type="evidence" value="ECO:0007669"/>
    <property type="project" value="TreeGrafter"/>
</dbReference>
<name>A0A6J6NAW2_9ZZZZ</name>
<dbReference type="InterPro" id="IPR051050">
    <property type="entry name" value="Lipid_II_flippase_MurJ/MviN"/>
</dbReference>
<dbReference type="GO" id="GO:0034204">
    <property type="term" value="P:lipid translocation"/>
    <property type="evidence" value="ECO:0007669"/>
    <property type="project" value="TreeGrafter"/>
</dbReference>
<keyword evidence="4" id="KW-0133">Cell shape</keyword>
<dbReference type="EMBL" id="CAEZXB010000027">
    <property type="protein sequence ID" value="CAB4682064.1"/>
    <property type="molecule type" value="Genomic_DNA"/>
</dbReference>
<dbReference type="GO" id="GO:0009252">
    <property type="term" value="P:peptidoglycan biosynthetic process"/>
    <property type="evidence" value="ECO:0007669"/>
    <property type="project" value="UniProtKB-KW"/>
</dbReference>
<keyword evidence="3 8" id="KW-0812">Transmembrane</keyword>
<feature type="transmembrane region" description="Helical" evidence="8">
    <location>
        <begin position="467"/>
        <end position="485"/>
    </location>
</feature>
<feature type="transmembrane region" description="Helical" evidence="8">
    <location>
        <begin position="199"/>
        <end position="220"/>
    </location>
</feature>
<dbReference type="PRINTS" id="PR01806">
    <property type="entry name" value="VIRFACTRMVIN"/>
</dbReference>
<evidence type="ECO:0000256" key="1">
    <source>
        <dbReference type="ARBA" id="ARBA00004651"/>
    </source>
</evidence>
<evidence type="ECO:0000256" key="5">
    <source>
        <dbReference type="ARBA" id="ARBA00022984"/>
    </source>
</evidence>
<keyword evidence="5" id="KW-0573">Peptidoglycan synthesis</keyword>
<dbReference type="CDD" id="cd13123">
    <property type="entry name" value="MATE_MurJ_like"/>
    <property type="match status" value="1"/>
</dbReference>
<accession>A0A6J6NAW2</accession>
<evidence type="ECO:0000256" key="3">
    <source>
        <dbReference type="ARBA" id="ARBA00022692"/>
    </source>
</evidence>
<evidence type="ECO:0000256" key="2">
    <source>
        <dbReference type="ARBA" id="ARBA00022475"/>
    </source>
</evidence>
<feature type="transmembrane region" description="Helical" evidence="8">
    <location>
        <begin position="241"/>
        <end position="268"/>
    </location>
</feature>
<dbReference type="GO" id="GO:0005886">
    <property type="term" value="C:plasma membrane"/>
    <property type="evidence" value="ECO:0007669"/>
    <property type="project" value="UniProtKB-SubCell"/>
</dbReference>
<feature type="transmembrane region" description="Helical" evidence="8">
    <location>
        <begin position="491"/>
        <end position="512"/>
    </location>
</feature>
<feature type="transmembrane region" description="Helical" evidence="8">
    <location>
        <begin position="426"/>
        <end position="446"/>
    </location>
</feature>
<dbReference type="PANTHER" id="PTHR47019">
    <property type="entry name" value="LIPID II FLIPPASE MURJ"/>
    <property type="match status" value="1"/>
</dbReference>
<dbReference type="GO" id="GO:0008360">
    <property type="term" value="P:regulation of cell shape"/>
    <property type="evidence" value="ECO:0007669"/>
    <property type="project" value="UniProtKB-KW"/>
</dbReference>
<protein>
    <submittedName>
        <fullName evidence="9">Unannotated protein</fullName>
    </submittedName>
</protein>
<comment type="subcellular location">
    <subcellularLocation>
        <location evidence="1">Cell membrane</location>
        <topology evidence="1">Multi-pass membrane protein</topology>
    </subcellularLocation>
</comment>
<dbReference type="NCBIfam" id="TIGR01695">
    <property type="entry name" value="murJ_mviN"/>
    <property type="match status" value="1"/>
</dbReference>
<evidence type="ECO:0000313" key="9">
    <source>
        <dbReference type="EMBL" id="CAB4682064.1"/>
    </source>
</evidence>
<feature type="transmembrane region" description="Helical" evidence="8">
    <location>
        <begin position="167"/>
        <end position="187"/>
    </location>
</feature>
<keyword evidence="2" id="KW-1003">Cell membrane</keyword>
<keyword evidence="7 8" id="KW-0472">Membrane</keyword>
<keyword evidence="6 8" id="KW-1133">Transmembrane helix</keyword>
<feature type="transmembrane region" description="Helical" evidence="8">
    <location>
        <begin position="132"/>
        <end position="155"/>
    </location>
</feature>